<dbReference type="EMBL" id="RQYC01000004">
    <property type="protein sequence ID" value="RRD90764.1"/>
    <property type="molecule type" value="Genomic_DNA"/>
</dbReference>
<dbReference type="GO" id="GO:0042925">
    <property type="term" value="F:benzoate transmembrane transporter activity"/>
    <property type="evidence" value="ECO:0007669"/>
    <property type="project" value="InterPro"/>
</dbReference>
<feature type="transmembrane region" description="Helical" evidence="1">
    <location>
        <begin position="245"/>
        <end position="267"/>
    </location>
</feature>
<name>A0A3P2A5T5_9NEIS</name>
<protein>
    <submittedName>
        <fullName evidence="2">Benzoate transporter BenE</fullName>
    </submittedName>
</protein>
<feature type="transmembrane region" description="Helical" evidence="1">
    <location>
        <begin position="12"/>
        <end position="31"/>
    </location>
</feature>
<keyword evidence="3" id="KW-1185">Reference proteome</keyword>
<dbReference type="PANTHER" id="PTHR30199:SF0">
    <property type="entry name" value="INNER MEMBRANE PROTEIN YDCO"/>
    <property type="match status" value="1"/>
</dbReference>
<feature type="transmembrane region" description="Helical" evidence="1">
    <location>
        <begin position="359"/>
        <end position="380"/>
    </location>
</feature>
<feature type="transmembrane region" description="Helical" evidence="1">
    <location>
        <begin position="119"/>
        <end position="137"/>
    </location>
</feature>
<dbReference type="NCBIfam" id="TIGR00843">
    <property type="entry name" value="benE"/>
    <property type="match status" value="1"/>
</dbReference>
<feature type="transmembrane region" description="Helical" evidence="1">
    <location>
        <begin position="93"/>
        <end position="112"/>
    </location>
</feature>
<evidence type="ECO:0000313" key="3">
    <source>
        <dbReference type="Proteomes" id="UP000269923"/>
    </source>
</evidence>
<dbReference type="Pfam" id="PF03594">
    <property type="entry name" value="BenE"/>
    <property type="match status" value="1"/>
</dbReference>
<dbReference type="InterPro" id="IPR004711">
    <property type="entry name" value="Benzoate_Transporter"/>
</dbReference>
<organism evidence="2 3">
    <name type="scientific">Conchiformibius steedae</name>
    <dbReference type="NCBI Taxonomy" id="153493"/>
    <lineage>
        <taxon>Bacteria</taxon>
        <taxon>Pseudomonadati</taxon>
        <taxon>Pseudomonadota</taxon>
        <taxon>Betaproteobacteria</taxon>
        <taxon>Neisseriales</taxon>
        <taxon>Neisseriaceae</taxon>
        <taxon>Conchiformibius</taxon>
    </lineage>
</organism>
<dbReference type="PANTHER" id="PTHR30199">
    <property type="entry name" value="MFS FAMILY TRANSPORTER, PREDICTED SUBSTRATE BENZOATE"/>
    <property type="match status" value="1"/>
</dbReference>
<keyword evidence="1" id="KW-1133">Transmembrane helix</keyword>
<reference evidence="2 3" key="1">
    <citation type="submission" date="2018-11" db="EMBL/GenBank/DDBJ databases">
        <title>Genomes From Bacteria Associated with the Canine Oral Cavity: a Test Case for Automated Genome-Based Taxonomic Assignment.</title>
        <authorList>
            <person name="Coil D.A."/>
            <person name="Jospin G."/>
            <person name="Darling A.E."/>
            <person name="Wallis C."/>
            <person name="Davis I.J."/>
            <person name="Harris S."/>
            <person name="Eisen J.A."/>
            <person name="Holcombe L.J."/>
            <person name="O'Flynn C."/>
        </authorList>
    </citation>
    <scope>NUCLEOTIDE SEQUENCE [LARGE SCALE GENOMIC DNA]</scope>
    <source>
        <strain evidence="2 3">COT-280</strain>
    </source>
</reference>
<feature type="transmembrane region" description="Helical" evidence="1">
    <location>
        <begin position="167"/>
        <end position="186"/>
    </location>
</feature>
<feature type="transmembrane region" description="Helical" evidence="1">
    <location>
        <begin position="287"/>
        <end position="311"/>
    </location>
</feature>
<dbReference type="AlphaFoldDB" id="A0A3P2A5T5"/>
<sequence>MNRQPFTPSHFAAAVAGLLVSYGSSAVIIFQAAQTFGATQNQIASWFTIIGLVCGVLTLYLSIRHQAPVMMAWCTPGAAMMVGLQGISLAQAVGAFMFAGGLMWAVSASGFFDRLVRRIPATLAAAMLAGILINFGSRVFVSMQTQTVLVGVMLGVYLLSKIRFPRYSILLMLVVGCGYAVFGGLADTAKIQAAPPVLEWVSPEFHWGHIIGIGIPLFIASLATQNVPGMAILRAYGYQTPAQPLVSSSAAVTVLFAPFGAFMVNLAAISSAICMGADVDENPQKRYLANVLLGVMYLFLGAAGGMVVSLFAALPAELLAALAGIAVFGTLQSNLWAAWQDESTREASLITLLASASGMNLLGISSAFWGLLLGVGVYHLNQATARAKS</sequence>
<dbReference type="STRING" id="1121352.GCA_000620925_00988"/>
<comment type="caution">
    <text evidence="2">The sequence shown here is derived from an EMBL/GenBank/DDBJ whole genome shotgun (WGS) entry which is preliminary data.</text>
</comment>
<keyword evidence="1" id="KW-0812">Transmembrane</keyword>
<feature type="transmembrane region" description="Helical" evidence="1">
    <location>
        <begin position="206"/>
        <end position="224"/>
    </location>
</feature>
<dbReference type="Proteomes" id="UP000269923">
    <property type="component" value="Unassembled WGS sequence"/>
</dbReference>
<feature type="transmembrane region" description="Helical" evidence="1">
    <location>
        <begin position="43"/>
        <end position="63"/>
    </location>
</feature>
<dbReference type="RefSeq" id="WP_124794328.1">
    <property type="nucleotide sequence ID" value="NZ_RQYC01000004.1"/>
</dbReference>
<accession>A0A3P2A5T5</accession>
<gene>
    <name evidence="2" type="primary">benE</name>
    <name evidence="2" type="ORF">EII21_03915</name>
</gene>
<evidence type="ECO:0000256" key="1">
    <source>
        <dbReference type="SAM" id="Phobius"/>
    </source>
</evidence>
<evidence type="ECO:0000313" key="2">
    <source>
        <dbReference type="EMBL" id="RRD90764.1"/>
    </source>
</evidence>
<dbReference type="OrthoDB" id="9792424at2"/>
<dbReference type="GO" id="GO:0005886">
    <property type="term" value="C:plasma membrane"/>
    <property type="evidence" value="ECO:0007669"/>
    <property type="project" value="TreeGrafter"/>
</dbReference>
<proteinExistence type="predicted"/>
<feature type="transmembrane region" description="Helical" evidence="1">
    <location>
        <begin position="318"/>
        <end position="339"/>
    </location>
</feature>
<keyword evidence="1" id="KW-0472">Membrane</keyword>